<organism evidence="1 2">
    <name type="scientific">Marinicella litoralis</name>
    <dbReference type="NCBI Taxonomy" id="644220"/>
    <lineage>
        <taxon>Bacteria</taxon>
        <taxon>Pseudomonadati</taxon>
        <taxon>Pseudomonadota</taxon>
        <taxon>Gammaproteobacteria</taxon>
        <taxon>Lysobacterales</taxon>
        <taxon>Marinicellaceae</taxon>
        <taxon>Marinicella</taxon>
    </lineage>
</organism>
<dbReference type="OrthoDB" id="5641137at2"/>
<dbReference type="InterPro" id="IPR014949">
    <property type="entry name" value="DUF1820"/>
</dbReference>
<proteinExistence type="predicted"/>
<dbReference type="Proteomes" id="UP000295724">
    <property type="component" value="Unassembled WGS sequence"/>
</dbReference>
<dbReference type="RefSeq" id="WP_099018399.1">
    <property type="nucleotide sequence ID" value="NZ_NIHB01000001.1"/>
</dbReference>
<gene>
    <name evidence="1" type="ORF">C8D91_1532</name>
</gene>
<name>A0A4R6XVR3_9GAMM</name>
<protein>
    <recommendedName>
        <fullName evidence="3">DUF1820 family protein</fullName>
    </recommendedName>
</protein>
<keyword evidence="2" id="KW-1185">Reference proteome</keyword>
<evidence type="ECO:0000313" key="1">
    <source>
        <dbReference type="EMBL" id="TDR20558.1"/>
    </source>
</evidence>
<evidence type="ECO:0008006" key="3">
    <source>
        <dbReference type="Google" id="ProtNLM"/>
    </source>
</evidence>
<comment type="caution">
    <text evidence="1">The sequence shown here is derived from an EMBL/GenBank/DDBJ whole genome shotgun (WGS) entry which is preliminary data.</text>
</comment>
<dbReference type="AlphaFoldDB" id="A0A4R6XVR3"/>
<dbReference type="EMBL" id="SNZB01000003">
    <property type="protein sequence ID" value="TDR20558.1"/>
    <property type="molecule type" value="Genomic_DNA"/>
</dbReference>
<accession>A0A4R6XVR3</accession>
<evidence type="ECO:0000313" key="2">
    <source>
        <dbReference type="Proteomes" id="UP000295724"/>
    </source>
</evidence>
<reference evidence="1 2" key="1">
    <citation type="submission" date="2019-03" db="EMBL/GenBank/DDBJ databases">
        <title>Genomic Encyclopedia of Type Strains, Phase IV (KMG-IV): sequencing the most valuable type-strain genomes for metagenomic binning, comparative biology and taxonomic classification.</title>
        <authorList>
            <person name="Goeker M."/>
        </authorList>
    </citation>
    <scope>NUCLEOTIDE SEQUENCE [LARGE SCALE GENOMIC DNA]</scope>
    <source>
        <strain evidence="1 2">DSM 25488</strain>
    </source>
</reference>
<sequence length="108" mass="12318">MKIKPNLYRINYINQNQVYELYAKQIVTDSLLGFMSISGILFDLSEGVVIDPIEEQLKHEFKDVEVLHIPLAHVLKVEEVKHKKSCKIKPLKPNAVVTPLSNQPGPQQ</sequence>
<dbReference type="Pfam" id="PF08850">
    <property type="entry name" value="DUF1820"/>
    <property type="match status" value="1"/>
</dbReference>